<feature type="transmembrane region" description="Helical" evidence="11">
    <location>
        <begin position="394"/>
        <end position="415"/>
    </location>
</feature>
<evidence type="ECO:0000313" key="14">
    <source>
        <dbReference type="EMBL" id="ORX61379.1"/>
    </source>
</evidence>
<evidence type="ECO:0000256" key="3">
    <source>
        <dbReference type="ARBA" id="ARBA00022449"/>
    </source>
</evidence>
<dbReference type="GO" id="GO:0015386">
    <property type="term" value="F:potassium:proton antiporter activity"/>
    <property type="evidence" value="ECO:0007669"/>
    <property type="project" value="InterPro"/>
</dbReference>
<keyword evidence="3" id="KW-0050">Antiport</keyword>
<feature type="domain" description="Cation/H+ exchanger transmembrane" evidence="13">
    <location>
        <begin position="293"/>
        <end position="678"/>
    </location>
</feature>
<feature type="transmembrane region" description="Helical" evidence="11">
    <location>
        <begin position="421"/>
        <end position="442"/>
    </location>
</feature>
<dbReference type="EMBL" id="MCGT01000003">
    <property type="protein sequence ID" value="ORX61379.1"/>
    <property type="molecule type" value="Genomic_DNA"/>
</dbReference>
<feature type="transmembrane region" description="Helical" evidence="11">
    <location>
        <begin position="331"/>
        <end position="351"/>
    </location>
</feature>
<dbReference type="Pfam" id="PF00999">
    <property type="entry name" value="Na_H_Exchanger"/>
    <property type="match status" value="1"/>
</dbReference>
<evidence type="ECO:0000256" key="6">
    <source>
        <dbReference type="ARBA" id="ARBA00022989"/>
    </source>
</evidence>
<feature type="transmembrane region" description="Helical" evidence="11">
    <location>
        <begin position="454"/>
        <end position="475"/>
    </location>
</feature>
<feature type="coiled-coil region" evidence="9">
    <location>
        <begin position="182"/>
        <end position="209"/>
    </location>
</feature>
<evidence type="ECO:0000256" key="12">
    <source>
        <dbReference type="SAM" id="SignalP"/>
    </source>
</evidence>
<dbReference type="InterPro" id="IPR006153">
    <property type="entry name" value="Cation/H_exchanger_TM"/>
</dbReference>
<protein>
    <recommendedName>
        <fullName evidence="13">Cation/H+ exchanger transmembrane domain-containing protein</fullName>
    </recommendedName>
</protein>
<evidence type="ECO:0000259" key="13">
    <source>
        <dbReference type="Pfam" id="PF00999"/>
    </source>
</evidence>
<keyword evidence="8 11" id="KW-0472">Membrane</keyword>
<dbReference type="STRING" id="101127.A0A1X2GTT8"/>
<evidence type="ECO:0000256" key="5">
    <source>
        <dbReference type="ARBA" id="ARBA00022729"/>
    </source>
</evidence>
<dbReference type="PANTHER" id="PTHR16254">
    <property type="entry name" value="POTASSIUM/PROTON ANTIPORTER-RELATED"/>
    <property type="match status" value="1"/>
</dbReference>
<feature type="chain" id="PRO_5013072463" description="Cation/H+ exchanger transmembrane domain-containing protein" evidence="12">
    <location>
        <begin position="23"/>
        <end position="703"/>
    </location>
</feature>
<dbReference type="PANTHER" id="PTHR16254:SF14">
    <property type="entry name" value="TRANSMEMBRANE AND COILED-COIL DOMAIN-CONTAINING PROTEIN 3"/>
    <property type="match status" value="1"/>
</dbReference>
<comment type="caution">
    <text evidence="14">The sequence shown here is derived from an EMBL/GenBank/DDBJ whole genome shotgun (WGS) entry which is preliminary data.</text>
</comment>
<feature type="transmembrane region" description="Helical" evidence="11">
    <location>
        <begin position="659"/>
        <end position="678"/>
    </location>
</feature>
<feature type="transmembrane region" description="Helical" evidence="11">
    <location>
        <begin position="363"/>
        <end position="387"/>
    </location>
</feature>
<keyword evidence="15" id="KW-1185">Reference proteome</keyword>
<keyword evidence="4 11" id="KW-0812">Transmembrane</keyword>
<proteinExistence type="predicted"/>
<accession>A0A1X2GTT8</accession>
<name>A0A1X2GTT8_9FUNG</name>
<evidence type="ECO:0000256" key="2">
    <source>
        <dbReference type="ARBA" id="ARBA00022448"/>
    </source>
</evidence>
<feature type="transmembrane region" description="Helical" evidence="11">
    <location>
        <begin position="288"/>
        <end position="319"/>
    </location>
</feature>
<dbReference type="OrthoDB" id="1654420at2759"/>
<dbReference type="InterPro" id="IPR045158">
    <property type="entry name" value="KEA4/5/6-like"/>
</dbReference>
<feature type="signal peptide" evidence="12">
    <location>
        <begin position="1"/>
        <end position="22"/>
    </location>
</feature>
<dbReference type="Proteomes" id="UP000242146">
    <property type="component" value="Unassembled WGS sequence"/>
</dbReference>
<keyword evidence="9" id="KW-0175">Coiled coil</keyword>
<keyword evidence="6 11" id="KW-1133">Transmembrane helix</keyword>
<evidence type="ECO:0000256" key="4">
    <source>
        <dbReference type="ARBA" id="ARBA00022692"/>
    </source>
</evidence>
<keyword evidence="7" id="KW-0406">Ion transport</keyword>
<evidence type="ECO:0000256" key="7">
    <source>
        <dbReference type="ARBA" id="ARBA00023065"/>
    </source>
</evidence>
<dbReference type="GO" id="GO:0016020">
    <property type="term" value="C:membrane"/>
    <property type="evidence" value="ECO:0007669"/>
    <property type="project" value="UniProtKB-SubCell"/>
</dbReference>
<feature type="compositionally biased region" description="Polar residues" evidence="10">
    <location>
        <begin position="155"/>
        <end position="167"/>
    </location>
</feature>
<dbReference type="InterPro" id="IPR038770">
    <property type="entry name" value="Na+/solute_symporter_sf"/>
</dbReference>
<evidence type="ECO:0000256" key="8">
    <source>
        <dbReference type="ARBA" id="ARBA00023136"/>
    </source>
</evidence>
<gene>
    <name evidence="14" type="ORF">DM01DRAFT_1380297</name>
</gene>
<sequence>MLRYQCIVILLWLSFIGILCQSEKALRYNPDDPESVFAILEKGKVYRHNLLRRKQRLNDNLRYVHDFDTSHLYQLVEMQIDDFNAFETLMFDMLDIYGATVGQAINLPPAGTKGGPFYRLYDYRTPALRLTYDFQMAIKASHDKFRSTPWQQIQDWASSKDSANTHEQQQQQHDTDDGESIKALLNAMLQDVSDSADQLEQDMHQHSLKFASGHLETVLKVDDTSKQKMPSPNDGNHLHQDDIPGEDEPAADIPSIITLIDQDQNEYIMTRPADTTIIYEDMQFLHDVILILVVSFCLGLAFAMVGLPAFFGYILAGILTGPSGYNQIKELIQTETLAQLGVALIVFVLGLECSLDKLKSMYRIALGGASLIFLVTVSCFIMLGIVFGTTIKEAIFVGACISLSSTAVVVKVIPAEYMDHLYGLLVMQDVLLGFMLAMVPALSKSGIQVMRAMASVTLSFLIFAALCYTLVRFVIPMTPRLLHRWLPKRILNHLFSDLAGGSSRHELAVLGSLAICLLISTISERLGLGMELGCFAAGVVIRSSSSSPHHHHHPSSQLPLHEALLAVVTPVRDLFACLFFASIGLHVYPSFLASELVLLLTLTVAVIGFKYIVTAGVLLLFKFDMKACSTMSIALAQISEFVFVLASRAKQLQIISREVYYILLATTSLTLIATPLLWKLTHPQPSPLPDDLPQHHDDSNKFA</sequence>
<evidence type="ECO:0000256" key="11">
    <source>
        <dbReference type="SAM" id="Phobius"/>
    </source>
</evidence>
<keyword evidence="5 12" id="KW-0732">Signal</keyword>
<dbReference type="AlphaFoldDB" id="A0A1X2GTT8"/>
<keyword evidence="2" id="KW-0813">Transport</keyword>
<organism evidence="14 15">
    <name type="scientific">Hesseltinella vesiculosa</name>
    <dbReference type="NCBI Taxonomy" id="101127"/>
    <lineage>
        <taxon>Eukaryota</taxon>
        <taxon>Fungi</taxon>
        <taxon>Fungi incertae sedis</taxon>
        <taxon>Mucoromycota</taxon>
        <taxon>Mucoromycotina</taxon>
        <taxon>Mucoromycetes</taxon>
        <taxon>Mucorales</taxon>
        <taxon>Cunninghamellaceae</taxon>
        <taxon>Hesseltinella</taxon>
    </lineage>
</organism>
<reference evidence="14 15" key="1">
    <citation type="submission" date="2016-07" db="EMBL/GenBank/DDBJ databases">
        <title>Pervasive Adenine N6-methylation of Active Genes in Fungi.</title>
        <authorList>
            <consortium name="DOE Joint Genome Institute"/>
            <person name="Mondo S.J."/>
            <person name="Dannebaum R.O."/>
            <person name="Kuo R.C."/>
            <person name="Labutti K."/>
            <person name="Haridas S."/>
            <person name="Kuo A."/>
            <person name="Salamov A."/>
            <person name="Ahrendt S.R."/>
            <person name="Lipzen A."/>
            <person name="Sullivan W."/>
            <person name="Andreopoulos W.B."/>
            <person name="Clum A."/>
            <person name="Lindquist E."/>
            <person name="Daum C."/>
            <person name="Ramamoorthy G.K."/>
            <person name="Gryganskyi A."/>
            <person name="Culley D."/>
            <person name="Magnuson J.K."/>
            <person name="James T.Y."/>
            <person name="O'Malley M.A."/>
            <person name="Stajich J.E."/>
            <person name="Spatafora J.W."/>
            <person name="Visel A."/>
            <person name="Grigoriev I.V."/>
        </authorList>
    </citation>
    <scope>NUCLEOTIDE SEQUENCE [LARGE SCALE GENOMIC DNA]</scope>
    <source>
        <strain evidence="14 15">NRRL 3301</strain>
    </source>
</reference>
<feature type="transmembrane region" description="Helical" evidence="11">
    <location>
        <begin position="597"/>
        <end position="621"/>
    </location>
</feature>
<feature type="region of interest" description="Disordered" evidence="10">
    <location>
        <begin position="155"/>
        <end position="178"/>
    </location>
</feature>
<dbReference type="Gene3D" id="1.20.1530.20">
    <property type="match status" value="1"/>
</dbReference>
<evidence type="ECO:0000256" key="10">
    <source>
        <dbReference type="SAM" id="MobiDB-lite"/>
    </source>
</evidence>
<comment type="subcellular location">
    <subcellularLocation>
        <location evidence="1">Membrane</location>
        <topology evidence="1">Multi-pass membrane protein</topology>
    </subcellularLocation>
</comment>
<evidence type="ECO:0000256" key="9">
    <source>
        <dbReference type="SAM" id="Coils"/>
    </source>
</evidence>
<feature type="transmembrane region" description="Helical" evidence="11">
    <location>
        <begin position="563"/>
        <end position="585"/>
    </location>
</feature>
<evidence type="ECO:0000313" key="15">
    <source>
        <dbReference type="Proteomes" id="UP000242146"/>
    </source>
</evidence>
<evidence type="ECO:0000256" key="1">
    <source>
        <dbReference type="ARBA" id="ARBA00004141"/>
    </source>
</evidence>